<organism evidence="1 2">
    <name type="scientific">Mycetomoellerius zeteki</name>
    <dbReference type="NCBI Taxonomy" id="64791"/>
    <lineage>
        <taxon>Eukaryota</taxon>
        <taxon>Metazoa</taxon>
        <taxon>Ecdysozoa</taxon>
        <taxon>Arthropoda</taxon>
        <taxon>Hexapoda</taxon>
        <taxon>Insecta</taxon>
        <taxon>Pterygota</taxon>
        <taxon>Neoptera</taxon>
        <taxon>Endopterygota</taxon>
        <taxon>Hymenoptera</taxon>
        <taxon>Apocrita</taxon>
        <taxon>Aculeata</taxon>
        <taxon>Formicoidea</taxon>
        <taxon>Formicidae</taxon>
        <taxon>Myrmicinae</taxon>
        <taxon>Mycetomoellerius</taxon>
    </lineage>
</organism>
<protein>
    <submittedName>
        <fullName evidence="1">Uncharacterized protein</fullName>
    </submittedName>
</protein>
<accession>A0A151WY59</accession>
<evidence type="ECO:0000313" key="1">
    <source>
        <dbReference type="EMBL" id="KYQ52631.1"/>
    </source>
</evidence>
<sequence length="77" mass="8920">KAALNYIIHDEKRVSCHCLNRVTSKSYFHLARERATWRAARSGLVSVMKLLQAGKQAGREKERERKREKFCVMSVEG</sequence>
<dbReference type="EMBL" id="KQ982662">
    <property type="protein sequence ID" value="KYQ52631.1"/>
    <property type="molecule type" value="Genomic_DNA"/>
</dbReference>
<gene>
    <name evidence="1" type="ORF">ALC60_08239</name>
</gene>
<keyword evidence="2" id="KW-1185">Reference proteome</keyword>
<dbReference type="AlphaFoldDB" id="A0A151WY59"/>
<reference evidence="1 2" key="1">
    <citation type="submission" date="2015-09" db="EMBL/GenBank/DDBJ databases">
        <title>Trachymyrmex zeteki WGS genome.</title>
        <authorList>
            <person name="Nygaard S."/>
            <person name="Hu H."/>
            <person name="Boomsma J."/>
            <person name="Zhang G."/>
        </authorList>
    </citation>
    <scope>NUCLEOTIDE SEQUENCE [LARGE SCALE GENOMIC DNA]</scope>
    <source>
        <strain evidence="1">Tzet28-1</strain>
        <tissue evidence="1">Whole body</tissue>
    </source>
</reference>
<feature type="non-terminal residue" evidence="1">
    <location>
        <position position="1"/>
    </location>
</feature>
<evidence type="ECO:0000313" key="2">
    <source>
        <dbReference type="Proteomes" id="UP000075809"/>
    </source>
</evidence>
<dbReference type="Proteomes" id="UP000075809">
    <property type="component" value="Unassembled WGS sequence"/>
</dbReference>
<proteinExistence type="predicted"/>
<name>A0A151WY59_9HYME</name>